<accession>A0A8T0T2H4</accession>
<dbReference type="EMBL" id="CM029045">
    <property type="protein sequence ID" value="KAG2603465.1"/>
    <property type="molecule type" value="Genomic_DNA"/>
</dbReference>
<evidence type="ECO:0000313" key="2">
    <source>
        <dbReference type="Proteomes" id="UP000823388"/>
    </source>
</evidence>
<name>A0A8T0T2H4_PANVG</name>
<organism evidence="1 2">
    <name type="scientific">Panicum virgatum</name>
    <name type="common">Blackwell switchgrass</name>
    <dbReference type="NCBI Taxonomy" id="38727"/>
    <lineage>
        <taxon>Eukaryota</taxon>
        <taxon>Viridiplantae</taxon>
        <taxon>Streptophyta</taxon>
        <taxon>Embryophyta</taxon>
        <taxon>Tracheophyta</taxon>
        <taxon>Spermatophyta</taxon>
        <taxon>Magnoliopsida</taxon>
        <taxon>Liliopsida</taxon>
        <taxon>Poales</taxon>
        <taxon>Poaceae</taxon>
        <taxon>PACMAD clade</taxon>
        <taxon>Panicoideae</taxon>
        <taxon>Panicodae</taxon>
        <taxon>Paniceae</taxon>
        <taxon>Panicinae</taxon>
        <taxon>Panicum</taxon>
        <taxon>Panicum sect. Hiantes</taxon>
    </lineage>
</organism>
<dbReference type="Proteomes" id="UP000823388">
    <property type="component" value="Chromosome 5K"/>
</dbReference>
<proteinExistence type="predicted"/>
<evidence type="ECO:0000313" key="1">
    <source>
        <dbReference type="EMBL" id="KAG2603465.1"/>
    </source>
</evidence>
<reference evidence="1" key="1">
    <citation type="submission" date="2020-05" db="EMBL/GenBank/DDBJ databases">
        <title>WGS assembly of Panicum virgatum.</title>
        <authorList>
            <person name="Lovell J.T."/>
            <person name="Jenkins J."/>
            <person name="Shu S."/>
            <person name="Juenger T.E."/>
            <person name="Schmutz J."/>
        </authorList>
    </citation>
    <scope>NUCLEOTIDE SEQUENCE</scope>
    <source>
        <strain evidence="1">AP13</strain>
    </source>
</reference>
<sequence length="183" mass="20559">MGLSLRISEISVLIQFIQKSSEIFSLQLLPGTVGMKKCDPELDDCGIGSSMWELTSMLMISLQYHLVLGRKHSPHGKQEPSIQYKSQEGNGFYTKLIIAEFMYVPPDQLSEGVAMWLTFPIAVDSRKQGVNSVDSAYMAPNAKELLLVILLIIRPWDPGIYKFNFNKSSSAQILQESWTAKIE</sequence>
<keyword evidence="2" id="KW-1185">Reference proteome</keyword>
<comment type="caution">
    <text evidence="1">The sequence shown here is derived from an EMBL/GenBank/DDBJ whole genome shotgun (WGS) entry which is preliminary data.</text>
</comment>
<gene>
    <name evidence="1" type="ORF">PVAP13_5KG773701</name>
</gene>
<dbReference type="AlphaFoldDB" id="A0A8T0T2H4"/>
<protein>
    <submittedName>
        <fullName evidence="1">Uncharacterized protein</fullName>
    </submittedName>
</protein>